<keyword evidence="3" id="KW-1185">Reference proteome</keyword>
<comment type="caution">
    <text evidence="2">The sequence shown here is derived from an EMBL/GenBank/DDBJ whole genome shotgun (WGS) entry which is preliminary data.</text>
</comment>
<dbReference type="Proteomes" id="UP000664521">
    <property type="component" value="Unassembled WGS sequence"/>
</dbReference>
<dbReference type="AlphaFoldDB" id="A0A8H3FQE6"/>
<evidence type="ECO:0000313" key="3">
    <source>
        <dbReference type="Proteomes" id="UP000664521"/>
    </source>
</evidence>
<reference evidence="2" key="1">
    <citation type="submission" date="2021-03" db="EMBL/GenBank/DDBJ databases">
        <authorList>
            <person name="Tagirdzhanova G."/>
        </authorList>
    </citation>
    <scope>NUCLEOTIDE SEQUENCE</scope>
</reference>
<dbReference type="OrthoDB" id="429813at2759"/>
<name>A0A8H3FQE6_9LECA</name>
<evidence type="ECO:0000259" key="1">
    <source>
        <dbReference type="Pfam" id="PF07993"/>
    </source>
</evidence>
<feature type="domain" description="Thioester reductase (TE)" evidence="1">
    <location>
        <begin position="5"/>
        <end position="167"/>
    </location>
</feature>
<accession>A0A8H3FQE6</accession>
<organism evidence="2 3">
    <name type="scientific">Heterodermia speciosa</name>
    <dbReference type="NCBI Taxonomy" id="116794"/>
    <lineage>
        <taxon>Eukaryota</taxon>
        <taxon>Fungi</taxon>
        <taxon>Dikarya</taxon>
        <taxon>Ascomycota</taxon>
        <taxon>Pezizomycotina</taxon>
        <taxon>Lecanoromycetes</taxon>
        <taxon>OSLEUM clade</taxon>
        <taxon>Lecanoromycetidae</taxon>
        <taxon>Caliciales</taxon>
        <taxon>Physciaceae</taxon>
        <taxon>Heterodermia</taxon>
    </lineage>
</organism>
<proteinExistence type="predicted"/>
<dbReference type="InterPro" id="IPR036291">
    <property type="entry name" value="NAD(P)-bd_dom_sf"/>
</dbReference>
<dbReference type="Gene3D" id="3.40.50.720">
    <property type="entry name" value="NAD(P)-binding Rossmann-like Domain"/>
    <property type="match status" value="1"/>
</dbReference>
<dbReference type="SUPFAM" id="SSF51735">
    <property type="entry name" value="NAD(P)-binding Rossmann-fold domains"/>
    <property type="match status" value="1"/>
</dbReference>
<dbReference type="InterPro" id="IPR013120">
    <property type="entry name" value="FAR_NAD-bd"/>
</dbReference>
<protein>
    <recommendedName>
        <fullName evidence="1">Thioester reductase (TE) domain-containing protein</fullName>
    </recommendedName>
</protein>
<gene>
    <name evidence="2" type="ORF">HETSPECPRED_006743</name>
</gene>
<dbReference type="Pfam" id="PF07993">
    <property type="entry name" value="NAD_binding_4"/>
    <property type="match status" value="1"/>
</dbReference>
<evidence type="ECO:0000313" key="2">
    <source>
        <dbReference type="EMBL" id="CAF9928065.1"/>
    </source>
</evidence>
<sequence length="247" mass="27537">MMQVLTGANTTFGAHLLALLHKDYRRVKKVYCLLRPERSSDDIVRAAIEPIYRSLREQSLAYSSNDSIDGMFADSGKENLDLESDTYRTLCENVTIIIDAASIGAFYDEMNREEDFEDRHLQGMHNMVQLSLDVATALPAPLFHLVPSVVGYEALGDVHEDEVNSSARARAYALPKKTFDSLNSLLISAYETNKARSYTLHMPEVSTLPIQTTTTEDIAAKTLGYILDSARMSEDGDGNRDAFVEKT</sequence>
<dbReference type="EMBL" id="CAJPDS010000046">
    <property type="protein sequence ID" value="CAF9928065.1"/>
    <property type="molecule type" value="Genomic_DNA"/>
</dbReference>